<dbReference type="Proteomes" id="UP000284842">
    <property type="component" value="Unassembled WGS sequence"/>
</dbReference>
<accession>A0A409WEG0</accession>
<evidence type="ECO:0000256" key="1">
    <source>
        <dbReference type="SAM" id="MobiDB-lite"/>
    </source>
</evidence>
<dbReference type="AlphaFoldDB" id="A0A409WEG0"/>
<evidence type="ECO:0000313" key="2">
    <source>
        <dbReference type="EMBL" id="PPQ76851.1"/>
    </source>
</evidence>
<feature type="compositionally biased region" description="Acidic residues" evidence="1">
    <location>
        <begin position="153"/>
        <end position="169"/>
    </location>
</feature>
<sequence length="337" mass="36824">MSVSFSDFLEEQEVVLELLLNTTPDSNDSNHSSSTPSDTPFREDVESGEGNSPIIITSSSPPTPPLNPWTLARLAASRRRAAAQAAANASAAQSAANATVAQDPAQARTPSPQPAWPWGAVPLEETSWGRGPWAGEVVPSSDPAEQDVLAMTVDEDNDDDHDDDDDDSTDTSYIPSDNDRSENKNDEDEDEDEDERKGDHSNGDCVAEGEGDGDDAGGQGGAEEGGHKDVNEGEDYEMEDGKDGRGCEEKDGGEQWADFPIDMVLAHLNADRRRRQSGSTSRPRVQPTTRGLRRVIVCTDDLRRDDRSRLRSNHPRYEDVYFVPLVPDNFVPRPFPF</sequence>
<feature type="region of interest" description="Disordered" evidence="1">
    <location>
        <begin position="85"/>
        <end position="257"/>
    </location>
</feature>
<reference evidence="2 3" key="1">
    <citation type="journal article" date="2018" name="Evol. Lett.">
        <title>Horizontal gene cluster transfer increased hallucinogenic mushroom diversity.</title>
        <authorList>
            <person name="Reynolds H.T."/>
            <person name="Vijayakumar V."/>
            <person name="Gluck-Thaler E."/>
            <person name="Korotkin H.B."/>
            <person name="Matheny P.B."/>
            <person name="Slot J.C."/>
        </authorList>
    </citation>
    <scope>NUCLEOTIDE SEQUENCE [LARGE SCALE GENOMIC DNA]</scope>
    <source>
        <strain evidence="2 3">2629</strain>
    </source>
</reference>
<keyword evidence="3" id="KW-1185">Reference proteome</keyword>
<evidence type="ECO:0000313" key="3">
    <source>
        <dbReference type="Proteomes" id="UP000284842"/>
    </source>
</evidence>
<feature type="compositionally biased region" description="Acidic residues" evidence="1">
    <location>
        <begin position="185"/>
        <end position="194"/>
    </location>
</feature>
<name>A0A409WEG0_9AGAR</name>
<feature type="region of interest" description="Disordered" evidence="1">
    <location>
        <begin position="19"/>
        <end position="69"/>
    </location>
</feature>
<feature type="compositionally biased region" description="Basic and acidic residues" evidence="1">
    <location>
        <begin position="239"/>
        <end position="253"/>
    </location>
</feature>
<dbReference type="EMBL" id="NHTK01005525">
    <property type="protein sequence ID" value="PPQ76851.1"/>
    <property type="molecule type" value="Genomic_DNA"/>
</dbReference>
<protein>
    <submittedName>
        <fullName evidence="2">Uncharacterized protein</fullName>
    </submittedName>
</protein>
<organism evidence="2 3">
    <name type="scientific">Panaeolus cyanescens</name>
    <dbReference type="NCBI Taxonomy" id="181874"/>
    <lineage>
        <taxon>Eukaryota</taxon>
        <taxon>Fungi</taxon>
        <taxon>Dikarya</taxon>
        <taxon>Basidiomycota</taxon>
        <taxon>Agaricomycotina</taxon>
        <taxon>Agaricomycetes</taxon>
        <taxon>Agaricomycetidae</taxon>
        <taxon>Agaricales</taxon>
        <taxon>Agaricineae</taxon>
        <taxon>Galeropsidaceae</taxon>
        <taxon>Panaeolus</taxon>
    </lineage>
</organism>
<dbReference type="InParanoid" id="A0A409WEG0"/>
<gene>
    <name evidence="2" type="ORF">CVT24_010588</name>
</gene>
<feature type="compositionally biased region" description="Low complexity" evidence="1">
    <location>
        <begin position="19"/>
        <end position="39"/>
    </location>
</feature>
<proteinExistence type="predicted"/>
<comment type="caution">
    <text evidence="2">The sequence shown here is derived from an EMBL/GenBank/DDBJ whole genome shotgun (WGS) entry which is preliminary data.</text>
</comment>
<feature type="compositionally biased region" description="Low complexity" evidence="1">
    <location>
        <begin position="85"/>
        <end position="98"/>
    </location>
</feature>